<sequence>MSARLLDDAGNHWVAHGAPIRHKQNGKPNATPGVGLDVYSYHSAGGSNRSHRPFVLVVVGPGRDAGILPLHITPDDARALATSLNRAAATAEAAEAAVQARRSRTVPA</sequence>
<evidence type="ECO:0000313" key="2">
    <source>
        <dbReference type="Proteomes" id="UP000077852"/>
    </source>
</evidence>
<dbReference type="EMBL" id="LVHG01000106">
    <property type="protein sequence ID" value="OAK55035.1"/>
    <property type="molecule type" value="Genomic_DNA"/>
</dbReference>
<dbReference type="Proteomes" id="UP000077852">
    <property type="component" value="Unassembled WGS sequence"/>
</dbReference>
<proteinExistence type="predicted"/>
<protein>
    <submittedName>
        <fullName evidence="1">Uncharacterized protein</fullName>
    </submittedName>
</protein>
<dbReference type="RefSeq" id="WP_081271630.1">
    <property type="nucleotide sequence ID" value="NZ_LVHG01000106.1"/>
</dbReference>
<name>A0AA91I883_VARPD</name>
<dbReference type="AlphaFoldDB" id="A0AA91I883"/>
<comment type="caution">
    <text evidence="1">The sequence shown here is derived from an EMBL/GenBank/DDBJ whole genome shotgun (WGS) entry which is preliminary data.</text>
</comment>
<accession>A0AA91I883</accession>
<gene>
    <name evidence="1" type="ORF">A3K87_04345</name>
</gene>
<reference evidence="1 2" key="1">
    <citation type="submission" date="2016-03" db="EMBL/GenBank/DDBJ databases">
        <title>Genome sequence of Variovorax paradoxus KB5.</title>
        <authorList>
            <person name="Jeong H."/>
            <person name="Hong C.E."/>
            <person name="Jo S.H."/>
            <person name="Park J.M."/>
        </authorList>
    </citation>
    <scope>NUCLEOTIDE SEQUENCE [LARGE SCALE GENOMIC DNA]</scope>
    <source>
        <strain evidence="1 2">KB5</strain>
    </source>
</reference>
<organism evidence="1 2">
    <name type="scientific">Variovorax paradoxus</name>
    <dbReference type="NCBI Taxonomy" id="34073"/>
    <lineage>
        <taxon>Bacteria</taxon>
        <taxon>Pseudomonadati</taxon>
        <taxon>Pseudomonadota</taxon>
        <taxon>Betaproteobacteria</taxon>
        <taxon>Burkholderiales</taxon>
        <taxon>Comamonadaceae</taxon>
        <taxon>Variovorax</taxon>
    </lineage>
</organism>
<evidence type="ECO:0000313" key="1">
    <source>
        <dbReference type="EMBL" id="OAK55035.1"/>
    </source>
</evidence>